<evidence type="ECO:0000313" key="1">
    <source>
        <dbReference type="EMBL" id="CAG8797070.1"/>
    </source>
</evidence>
<sequence length="171" mass="20393">MPEVDKFFKKFDVNLWSYEEFQKFKTAEKSNKNVWINSLKAIIKKDNNYPVRCRKKANYILNNHSSVIVVIPSKQSTTIFKIWSNLRKKIVNDRNLLKNNEIHFLSNLFPPASVELDEEVNEYLDNIFSIFKSKETFNSENIFEEVEKKRKLVNLGIKTFKERQITFIFDT</sequence>
<dbReference type="Proteomes" id="UP000789901">
    <property type="component" value="Unassembled WGS sequence"/>
</dbReference>
<keyword evidence="2" id="KW-1185">Reference proteome</keyword>
<protein>
    <submittedName>
        <fullName evidence="1">19352_t:CDS:1</fullName>
    </submittedName>
</protein>
<accession>A0ABN7VSK4</accession>
<dbReference type="EMBL" id="CAJVQB010021443">
    <property type="protein sequence ID" value="CAG8797070.1"/>
    <property type="molecule type" value="Genomic_DNA"/>
</dbReference>
<proteinExistence type="predicted"/>
<gene>
    <name evidence="1" type="ORF">GMARGA_LOCUS22312</name>
</gene>
<feature type="non-terminal residue" evidence="1">
    <location>
        <position position="171"/>
    </location>
</feature>
<name>A0ABN7VSK4_GIGMA</name>
<reference evidence="1 2" key="1">
    <citation type="submission" date="2021-06" db="EMBL/GenBank/DDBJ databases">
        <authorList>
            <person name="Kallberg Y."/>
            <person name="Tangrot J."/>
            <person name="Rosling A."/>
        </authorList>
    </citation>
    <scope>NUCLEOTIDE SEQUENCE [LARGE SCALE GENOMIC DNA]</scope>
    <source>
        <strain evidence="1 2">120-4 pot B 10/14</strain>
    </source>
</reference>
<evidence type="ECO:0000313" key="2">
    <source>
        <dbReference type="Proteomes" id="UP000789901"/>
    </source>
</evidence>
<organism evidence="1 2">
    <name type="scientific">Gigaspora margarita</name>
    <dbReference type="NCBI Taxonomy" id="4874"/>
    <lineage>
        <taxon>Eukaryota</taxon>
        <taxon>Fungi</taxon>
        <taxon>Fungi incertae sedis</taxon>
        <taxon>Mucoromycota</taxon>
        <taxon>Glomeromycotina</taxon>
        <taxon>Glomeromycetes</taxon>
        <taxon>Diversisporales</taxon>
        <taxon>Gigasporaceae</taxon>
        <taxon>Gigaspora</taxon>
    </lineage>
</organism>
<comment type="caution">
    <text evidence="1">The sequence shown here is derived from an EMBL/GenBank/DDBJ whole genome shotgun (WGS) entry which is preliminary data.</text>
</comment>